<sequence>MNNGSTAYYSNETPTTTTTIHPDSYDYAMDEENALLADDNDRLLLNLRYYARHFLPVFCVVGIVGNCMALILIRPLVLITWIDSTFGFPLYSNSESGCKTLTFLAHSCDLVCVWMICWTSCDRAIVLYRPGIRRRVCSKKFARQLVAGTVMFSSILYSWCIIFAGLEHSPDGSTYCGLNRNINIFGYDLRDLHIFFSLLDTILCTIVPSLLIMVVNSLSIYRYRQCMKIYASGVLRVRFLRMPETQDQKLTEETTTAKKLLLSQQSQTTNQMSANSNRSTPGTKLRSSDLTLSRSLLIVTSTFVLLNMPNYAFRLYEAIFKVEQTQWWQFLFFMTYIFYYVHHATLFYVYVFWSPQMKKQLVPTALKLLECYCFKTVPEFGHHSQVSMQAYRR</sequence>
<evidence type="ECO:0000313" key="2">
    <source>
        <dbReference type="WBParaSite" id="PS1159_v2.g12580.t1"/>
    </source>
</evidence>
<name>A0AC35F0L3_9BILA</name>
<accession>A0AC35F0L3</accession>
<protein>
    <submittedName>
        <fullName evidence="2">G-protein coupled receptors family 1 profile domain-containing protein</fullName>
    </submittedName>
</protein>
<reference evidence="2" key="1">
    <citation type="submission" date="2022-11" db="UniProtKB">
        <authorList>
            <consortium name="WormBaseParasite"/>
        </authorList>
    </citation>
    <scope>IDENTIFICATION</scope>
</reference>
<dbReference type="Proteomes" id="UP000887580">
    <property type="component" value="Unplaced"/>
</dbReference>
<organism evidence="1 2">
    <name type="scientific">Panagrolaimus sp. PS1159</name>
    <dbReference type="NCBI Taxonomy" id="55785"/>
    <lineage>
        <taxon>Eukaryota</taxon>
        <taxon>Metazoa</taxon>
        <taxon>Ecdysozoa</taxon>
        <taxon>Nematoda</taxon>
        <taxon>Chromadorea</taxon>
        <taxon>Rhabditida</taxon>
        <taxon>Tylenchina</taxon>
        <taxon>Panagrolaimomorpha</taxon>
        <taxon>Panagrolaimoidea</taxon>
        <taxon>Panagrolaimidae</taxon>
        <taxon>Panagrolaimus</taxon>
    </lineage>
</organism>
<proteinExistence type="predicted"/>
<evidence type="ECO:0000313" key="1">
    <source>
        <dbReference type="Proteomes" id="UP000887580"/>
    </source>
</evidence>
<dbReference type="WBParaSite" id="PS1159_v2.g12580.t1">
    <property type="protein sequence ID" value="PS1159_v2.g12580.t1"/>
    <property type="gene ID" value="PS1159_v2.g12580"/>
</dbReference>